<evidence type="ECO:0000256" key="4">
    <source>
        <dbReference type="ARBA" id="ARBA00023136"/>
    </source>
</evidence>
<evidence type="ECO:0000256" key="1">
    <source>
        <dbReference type="ARBA" id="ARBA00004167"/>
    </source>
</evidence>
<sequence length="554" mass="63772">IITEFWLNQNTFSGGDRLQSFSGGFQLSTMYQSDTFRTAFEHFMPTVNHVKMVRLLVKYLHCFANSTTSIVTSSYQSSIQSPLDQFKRSVIPHILQKPLYTFLRHAFERWPLDSCFRMVLETWLSYIQPWRYTDYRSIAVSRGQPSEVEIGKEVDNKWSHFVEDNLLFYTVLLREFIPRIYRMDLTSPYSAYMVYRVSRILSLPNLPNLILQAEQKLFGGSGTQADLGGSYLSNQTVYLSMVTPPQMVELEGANFHYVSFFSENMKYNVMKVISQLTEALETVRARQNKELTAAKPEQKSGFFSFLFSSGRDRNIYQGPEYRRLPVHLEQAILKLCYIFSIPTPGTIFLSSNNQSIDSSMSNESIYLTEEDNPLPDCVQTEAGLKLTDIGRRQLINREKKFTNFYVGDPDLLPVRSYENATLVRMLFYFCSFVNSYFNAEFNALYNRQDFIGHFARVFLISPSAAEEMQQKIRSPVSKKAAELTRSHQARISLRFLANYHTMLHIGIMYLVLSYLLGVGLLGFVAILLSLVFLYGTLLACVRSLKSRTESSKSP</sequence>
<protein>
    <recommendedName>
        <fullName evidence="8">Sphingomyelin phosphodiesterase 4</fullName>
    </recommendedName>
</protein>
<evidence type="ECO:0008006" key="8">
    <source>
        <dbReference type="Google" id="ProtNLM"/>
    </source>
</evidence>
<accession>A0A8S3YZN5</accession>
<proteinExistence type="predicted"/>
<keyword evidence="4 5" id="KW-0472">Membrane</keyword>
<dbReference type="EMBL" id="CAJHNH020001335">
    <property type="protein sequence ID" value="CAG5122623.1"/>
    <property type="molecule type" value="Genomic_DNA"/>
</dbReference>
<dbReference type="PANTHER" id="PTHR12988">
    <property type="entry name" value="SPHINGOMYELIN PHOSPHODIESTERASE 4"/>
    <property type="match status" value="1"/>
</dbReference>
<comment type="subcellular location">
    <subcellularLocation>
        <location evidence="1">Membrane</location>
        <topology evidence="1">Single-pass membrane protein</topology>
    </subcellularLocation>
</comment>
<keyword evidence="2 5" id="KW-0812">Transmembrane</keyword>
<keyword evidence="7" id="KW-1185">Reference proteome</keyword>
<dbReference type="Proteomes" id="UP000678393">
    <property type="component" value="Unassembled WGS sequence"/>
</dbReference>
<gene>
    <name evidence="6" type="ORF">CUNI_LOCUS8181</name>
</gene>
<dbReference type="GO" id="GO:0046475">
    <property type="term" value="P:glycerophospholipid catabolic process"/>
    <property type="evidence" value="ECO:0007669"/>
    <property type="project" value="TreeGrafter"/>
</dbReference>
<organism evidence="6 7">
    <name type="scientific">Candidula unifasciata</name>
    <dbReference type="NCBI Taxonomy" id="100452"/>
    <lineage>
        <taxon>Eukaryota</taxon>
        <taxon>Metazoa</taxon>
        <taxon>Spiralia</taxon>
        <taxon>Lophotrochozoa</taxon>
        <taxon>Mollusca</taxon>
        <taxon>Gastropoda</taxon>
        <taxon>Heterobranchia</taxon>
        <taxon>Euthyneura</taxon>
        <taxon>Panpulmonata</taxon>
        <taxon>Eupulmonata</taxon>
        <taxon>Stylommatophora</taxon>
        <taxon>Helicina</taxon>
        <taxon>Helicoidea</taxon>
        <taxon>Geomitridae</taxon>
        <taxon>Candidula</taxon>
    </lineage>
</organism>
<dbReference type="PANTHER" id="PTHR12988:SF6">
    <property type="entry name" value="SPHINGOMYELIN PHOSPHODIESTERASE 4"/>
    <property type="match status" value="1"/>
</dbReference>
<evidence type="ECO:0000256" key="3">
    <source>
        <dbReference type="ARBA" id="ARBA00022989"/>
    </source>
</evidence>
<evidence type="ECO:0000256" key="5">
    <source>
        <dbReference type="SAM" id="Phobius"/>
    </source>
</evidence>
<dbReference type="AlphaFoldDB" id="A0A8S3YZN5"/>
<feature type="non-terminal residue" evidence="6">
    <location>
        <position position="554"/>
    </location>
</feature>
<dbReference type="GO" id="GO:0006685">
    <property type="term" value="P:sphingomyelin catabolic process"/>
    <property type="evidence" value="ECO:0007669"/>
    <property type="project" value="TreeGrafter"/>
</dbReference>
<keyword evidence="3 5" id="KW-1133">Transmembrane helix</keyword>
<comment type="caution">
    <text evidence="6">The sequence shown here is derived from an EMBL/GenBank/DDBJ whole genome shotgun (WGS) entry which is preliminary data.</text>
</comment>
<evidence type="ECO:0000313" key="7">
    <source>
        <dbReference type="Proteomes" id="UP000678393"/>
    </source>
</evidence>
<dbReference type="OrthoDB" id="10251508at2759"/>
<dbReference type="Pfam" id="PF14724">
    <property type="entry name" value="mit_SMPDase"/>
    <property type="match status" value="1"/>
</dbReference>
<reference evidence="6" key="1">
    <citation type="submission" date="2021-04" db="EMBL/GenBank/DDBJ databases">
        <authorList>
            <consortium name="Molecular Ecology Group"/>
        </authorList>
    </citation>
    <scope>NUCLEOTIDE SEQUENCE</scope>
</reference>
<name>A0A8S3YZN5_9EUPU</name>
<dbReference type="GO" id="GO:0016020">
    <property type="term" value="C:membrane"/>
    <property type="evidence" value="ECO:0007669"/>
    <property type="project" value="UniProtKB-SubCell"/>
</dbReference>
<dbReference type="GO" id="GO:0050290">
    <property type="term" value="F:sphingomyelin phosphodiesterase D activity"/>
    <property type="evidence" value="ECO:0007669"/>
    <property type="project" value="InterPro"/>
</dbReference>
<evidence type="ECO:0000256" key="2">
    <source>
        <dbReference type="ARBA" id="ARBA00022692"/>
    </source>
</evidence>
<feature type="transmembrane region" description="Helical" evidence="5">
    <location>
        <begin position="522"/>
        <end position="544"/>
    </location>
</feature>
<evidence type="ECO:0000313" key="6">
    <source>
        <dbReference type="EMBL" id="CAG5122623.1"/>
    </source>
</evidence>
<dbReference type="InterPro" id="IPR024129">
    <property type="entry name" value="Sphingomy_SMPD4"/>
</dbReference>
<dbReference type="GO" id="GO:0046513">
    <property type="term" value="P:ceramide biosynthetic process"/>
    <property type="evidence" value="ECO:0007669"/>
    <property type="project" value="TreeGrafter"/>
</dbReference>